<accession>A0ABV1YL24</accession>
<dbReference type="Proteomes" id="UP001464387">
    <property type="component" value="Unassembled WGS sequence"/>
</dbReference>
<gene>
    <name evidence="1" type="ORF">NKI33_23235</name>
</gene>
<keyword evidence="2" id="KW-1185">Reference proteome</keyword>
<protein>
    <submittedName>
        <fullName evidence="1">Uncharacterized protein</fullName>
    </submittedName>
</protein>
<organism evidence="1 2">
    <name type="scientific">Mesorhizobium opportunistum</name>
    <dbReference type="NCBI Taxonomy" id="593909"/>
    <lineage>
        <taxon>Bacteria</taxon>
        <taxon>Pseudomonadati</taxon>
        <taxon>Pseudomonadota</taxon>
        <taxon>Alphaproteobacteria</taxon>
        <taxon>Hyphomicrobiales</taxon>
        <taxon>Phyllobacteriaceae</taxon>
        <taxon>Mesorhizobium</taxon>
    </lineage>
</organism>
<proteinExistence type="predicted"/>
<dbReference type="RefSeq" id="WP_287277599.1">
    <property type="nucleotide sequence ID" value="NZ_JAMYMY010000044.1"/>
</dbReference>
<name>A0ABV1YL24_9HYPH</name>
<reference evidence="1 2" key="1">
    <citation type="journal article" date="2024" name="Proc. Natl. Acad. Sci. U.S.A.">
        <title>The evolutionary genomics of adaptation to stress in wild rhizobium bacteria.</title>
        <authorList>
            <person name="Kehlet-Delgado H."/>
            <person name="Montoya A.P."/>
            <person name="Jensen K.T."/>
            <person name="Wendlandt C.E."/>
            <person name="Dexheimer C."/>
            <person name="Roberts M."/>
            <person name="Torres Martinez L."/>
            <person name="Friesen M.L."/>
            <person name="Griffitts J.S."/>
            <person name="Porter S.S."/>
        </authorList>
    </citation>
    <scope>NUCLEOTIDE SEQUENCE [LARGE SCALE GENOMIC DNA]</scope>
    <source>
        <strain evidence="1 2">M0729</strain>
    </source>
</reference>
<evidence type="ECO:0000313" key="1">
    <source>
        <dbReference type="EMBL" id="MER8935856.1"/>
    </source>
</evidence>
<evidence type="ECO:0000313" key="2">
    <source>
        <dbReference type="Proteomes" id="UP001464387"/>
    </source>
</evidence>
<sequence length="58" mass="6185">MLGVENPASDGSIKPKPASARAGAGFLHLWLMASRCYIQRRNAELAVALIQSGLVNAY</sequence>
<comment type="caution">
    <text evidence="1">The sequence shown here is derived from an EMBL/GenBank/DDBJ whole genome shotgun (WGS) entry which is preliminary data.</text>
</comment>
<dbReference type="EMBL" id="JAMYPJ010000039">
    <property type="protein sequence ID" value="MER8935856.1"/>
    <property type="molecule type" value="Genomic_DNA"/>
</dbReference>